<dbReference type="Proteomes" id="UP000030428">
    <property type="component" value="Unassembled WGS sequence"/>
</dbReference>
<dbReference type="EMBL" id="JSZA02000022">
    <property type="protein sequence ID" value="TGO03365.1"/>
    <property type="molecule type" value="Genomic_DNA"/>
</dbReference>
<dbReference type="AlphaFoldDB" id="A0A4E0QWJ7"/>
<name>A0A4E0QWJ7_9GAMM</name>
<keyword evidence="3" id="KW-1185">Reference proteome</keyword>
<proteinExistence type="predicted"/>
<protein>
    <submittedName>
        <fullName evidence="2">Uncharacterized protein</fullName>
    </submittedName>
</protein>
<evidence type="ECO:0000313" key="1">
    <source>
        <dbReference type="EMBL" id="TGO03364.1"/>
    </source>
</evidence>
<reference evidence="2 3" key="1">
    <citation type="journal article" date="2016" name="Front. Microbiol.">
        <title>Single-Cell (Meta-)Genomics of a Dimorphic Candidatus Thiomargarita nelsonii Reveals Genomic Plasticity.</title>
        <authorList>
            <person name="Flood B.E."/>
            <person name="Fliss P."/>
            <person name="Jones D.S."/>
            <person name="Dick G.J."/>
            <person name="Jain S."/>
            <person name="Kaster A.K."/>
            <person name="Winkel M."/>
            <person name="Mussmann M."/>
            <person name="Bailey J."/>
        </authorList>
    </citation>
    <scope>NUCLEOTIDE SEQUENCE [LARGE SCALE GENOMIC DNA]</scope>
    <source>
        <strain evidence="2">Hydrate Ridge</strain>
    </source>
</reference>
<dbReference type="EMBL" id="JSZA02000022">
    <property type="protein sequence ID" value="TGO03364.1"/>
    <property type="molecule type" value="Genomic_DNA"/>
</dbReference>
<sequence length="75" mass="8744">MRVNAIKLSFFVGWVEQSETHQIVEIYNNGGFRYRSTHPTRFLHEIVEQRMVKGALNRVLEIKRLGLGCDEGQCH</sequence>
<comment type="caution">
    <text evidence="2">The sequence shown here is derived from an EMBL/GenBank/DDBJ whole genome shotgun (WGS) entry which is preliminary data.</text>
</comment>
<gene>
    <name evidence="1" type="ORF">PN36_07575</name>
    <name evidence="2" type="ORF">PN36_07580</name>
</gene>
<organism evidence="2 3">
    <name type="scientific">Candidatus Thiomargarita nelsonii</name>
    <dbReference type="NCBI Taxonomy" id="1003181"/>
    <lineage>
        <taxon>Bacteria</taxon>
        <taxon>Pseudomonadati</taxon>
        <taxon>Pseudomonadota</taxon>
        <taxon>Gammaproteobacteria</taxon>
        <taxon>Thiotrichales</taxon>
        <taxon>Thiotrichaceae</taxon>
        <taxon>Thiomargarita</taxon>
    </lineage>
</organism>
<evidence type="ECO:0000313" key="2">
    <source>
        <dbReference type="EMBL" id="TGO03365.1"/>
    </source>
</evidence>
<accession>A0A4E0QWJ7</accession>
<evidence type="ECO:0000313" key="3">
    <source>
        <dbReference type="Proteomes" id="UP000030428"/>
    </source>
</evidence>